<keyword evidence="1" id="KW-0863">Zinc-finger</keyword>
<dbReference type="SMART" id="SM00343">
    <property type="entry name" value="ZnF_C2HC"/>
    <property type="match status" value="1"/>
</dbReference>
<dbReference type="OrthoDB" id="10330789at2759"/>
<evidence type="ECO:0000259" key="2">
    <source>
        <dbReference type="PROSITE" id="PS50158"/>
    </source>
</evidence>
<keyword evidence="1" id="KW-0479">Metal-binding</keyword>
<accession>A0A8B6BQU8</accession>
<proteinExistence type="predicted"/>
<reference evidence="3" key="1">
    <citation type="submission" date="2018-11" db="EMBL/GenBank/DDBJ databases">
        <authorList>
            <person name="Alioto T."/>
            <person name="Alioto T."/>
        </authorList>
    </citation>
    <scope>NUCLEOTIDE SEQUENCE</scope>
</reference>
<keyword evidence="1" id="KW-0862">Zinc</keyword>
<dbReference type="InterPro" id="IPR036875">
    <property type="entry name" value="Znf_CCHC_sf"/>
</dbReference>
<dbReference type="Proteomes" id="UP000596742">
    <property type="component" value="Unassembled WGS sequence"/>
</dbReference>
<dbReference type="InterPro" id="IPR001878">
    <property type="entry name" value="Znf_CCHC"/>
</dbReference>
<evidence type="ECO:0000313" key="3">
    <source>
        <dbReference type="EMBL" id="VDH94222.1"/>
    </source>
</evidence>
<name>A0A8B6BQU8_MYTGA</name>
<feature type="domain" description="CCHC-type" evidence="2">
    <location>
        <begin position="140"/>
        <end position="155"/>
    </location>
</feature>
<sequence length="178" mass="20365">MWLIYMDNGEDKLSLLVTGMDLHGRQVPLHSQNHRNPGTLQPDTNRIVVKNVPISDDDSQIHRALTLQGCDIHSLFRKRLRVKGKVINCQTGERIIVSKLLNKPVARNLQTGKHMAIVKHTGQPDFENRSSLSDSIIKPCYKCLQVGHFVYDCPNDWVCSKFKLLGHKMIDCQIHYKL</sequence>
<dbReference type="Pfam" id="PF00098">
    <property type="entry name" value="zf-CCHC"/>
    <property type="match status" value="1"/>
</dbReference>
<dbReference type="GO" id="GO:0008270">
    <property type="term" value="F:zinc ion binding"/>
    <property type="evidence" value="ECO:0007669"/>
    <property type="project" value="UniProtKB-KW"/>
</dbReference>
<organism evidence="3 4">
    <name type="scientific">Mytilus galloprovincialis</name>
    <name type="common">Mediterranean mussel</name>
    <dbReference type="NCBI Taxonomy" id="29158"/>
    <lineage>
        <taxon>Eukaryota</taxon>
        <taxon>Metazoa</taxon>
        <taxon>Spiralia</taxon>
        <taxon>Lophotrochozoa</taxon>
        <taxon>Mollusca</taxon>
        <taxon>Bivalvia</taxon>
        <taxon>Autobranchia</taxon>
        <taxon>Pteriomorphia</taxon>
        <taxon>Mytilida</taxon>
        <taxon>Mytiloidea</taxon>
        <taxon>Mytilidae</taxon>
        <taxon>Mytilinae</taxon>
        <taxon>Mytilus</taxon>
    </lineage>
</organism>
<dbReference type="EMBL" id="UYJE01000558">
    <property type="protein sequence ID" value="VDH94222.1"/>
    <property type="molecule type" value="Genomic_DNA"/>
</dbReference>
<dbReference type="AlphaFoldDB" id="A0A8B6BQU8"/>
<dbReference type="SUPFAM" id="SSF57756">
    <property type="entry name" value="Retrovirus zinc finger-like domains"/>
    <property type="match status" value="1"/>
</dbReference>
<dbReference type="PROSITE" id="PS50158">
    <property type="entry name" value="ZF_CCHC"/>
    <property type="match status" value="1"/>
</dbReference>
<gene>
    <name evidence="3" type="ORF">MGAL_10B029097</name>
</gene>
<dbReference type="Gene3D" id="4.10.60.10">
    <property type="entry name" value="Zinc finger, CCHC-type"/>
    <property type="match status" value="1"/>
</dbReference>
<evidence type="ECO:0000256" key="1">
    <source>
        <dbReference type="PROSITE-ProRule" id="PRU00047"/>
    </source>
</evidence>
<evidence type="ECO:0000313" key="4">
    <source>
        <dbReference type="Proteomes" id="UP000596742"/>
    </source>
</evidence>
<dbReference type="GO" id="GO:0003676">
    <property type="term" value="F:nucleic acid binding"/>
    <property type="evidence" value="ECO:0007669"/>
    <property type="project" value="InterPro"/>
</dbReference>
<comment type="caution">
    <text evidence="3">The sequence shown here is derived from an EMBL/GenBank/DDBJ whole genome shotgun (WGS) entry which is preliminary data.</text>
</comment>
<protein>
    <recommendedName>
        <fullName evidence="2">CCHC-type domain-containing protein</fullName>
    </recommendedName>
</protein>
<keyword evidence="4" id="KW-1185">Reference proteome</keyword>